<dbReference type="Pfam" id="PF23550">
    <property type="entry name" value="zf_Tbcl_Rhp7"/>
    <property type="match status" value="1"/>
</dbReference>
<comment type="caution">
    <text evidence="3">The sequence shown here is derived from an EMBL/GenBank/DDBJ whole genome shotgun (WGS) entry which is preliminary data.</text>
</comment>
<protein>
    <recommendedName>
        <fullName evidence="2">DNA repair protein rhp7 treble clef domain-containing protein</fullName>
    </recommendedName>
</protein>
<proteinExistence type="predicted"/>
<dbReference type="Proteomes" id="UP000750711">
    <property type="component" value="Unassembled WGS sequence"/>
</dbReference>
<name>A0A9P8LF09_9PEZI</name>
<dbReference type="Gene3D" id="3.80.10.10">
    <property type="entry name" value="Ribonuclease Inhibitor"/>
    <property type="match status" value="1"/>
</dbReference>
<evidence type="ECO:0000313" key="3">
    <source>
        <dbReference type="EMBL" id="KAH0563006.1"/>
    </source>
</evidence>
<evidence type="ECO:0000259" key="2">
    <source>
        <dbReference type="Pfam" id="PF23550"/>
    </source>
</evidence>
<sequence>MCQHNISAHQIRLDYEARQRAAQASAEQSPTDPAQAAATTHTQAVATRSQRRQPSSRELGQEENGSQSRKAASKGKPKAKDGKKIKKRRLGGDSENEDDDEFIQSRRLPVKQVKRMPGQIDNCVECGIRFTVTPYSRAAPEGDYEGGGLLCAKCARNILGPKKPTDKNTVNRERRRQIQSKLLDGHNQRGAKSLLQLSIEKVAKHIHEIDDFGDQPPQVLDKLSRILSKHRAIDSTTIQLFLKPDLDVVAIYDCSKLEVDDYKEIFAVAPAIKSLTLLNASQFQNDVMDYFVQRIKSLRKLHLHAANLIDDDRWQSFFVKHGESLETLRLEFLDKSFTLDTVRVMVNQCPKLKSLRLEHLGHLKDDAVRELTKLTELEHFTVRLGPGVESETLITLIEAFGRNLRTLAIKDCACLDSSVLTAIRTNCHRVVHLRLSGTESLPFSAFSVLFNDWKNPALTKVDLSSVRTTDSGENSDGDAYPAGTLTTLMAHSGKRLEKLNLHSSRPVSHEDLCSTFAEGNIYPRLRNIDFSFVQAVDDFVVRKLVSCCPKLEFLTALNSKA</sequence>
<feature type="region of interest" description="Disordered" evidence="1">
    <location>
        <begin position="17"/>
        <end position="103"/>
    </location>
</feature>
<dbReference type="GO" id="GO:0031146">
    <property type="term" value="P:SCF-dependent proteasomal ubiquitin-dependent protein catabolic process"/>
    <property type="evidence" value="ECO:0007669"/>
    <property type="project" value="TreeGrafter"/>
</dbReference>
<accession>A0A9P8LF09</accession>
<keyword evidence="4" id="KW-1185">Reference proteome</keyword>
<feature type="compositionally biased region" description="Polar residues" evidence="1">
    <location>
        <begin position="52"/>
        <end position="68"/>
    </location>
</feature>
<dbReference type="GO" id="GO:0019005">
    <property type="term" value="C:SCF ubiquitin ligase complex"/>
    <property type="evidence" value="ECO:0007669"/>
    <property type="project" value="TreeGrafter"/>
</dbReference>
<dbReference type="PANTHER" id="PTHR13318:SF234">
    <property type="entry name" value="RNI-LIKE PROTEIN"/>
    <property type="match status" value="1"/>
</dbReference>
<dbReference type="InterPro" id="IPR032675">
    <property type="entry name" value="LRR_dom_sf"/>
</dbReference>
<feature type="domain" description="DNA repair protein rhp7 treble clef" evidence="2">
    <location>
        <begin position="117"/>
        <end position="157"/>
    </location>
</feature>
<evidence type="ECO:0000313" key="4">
    <source>
        <dbReference type="Proteomes" id="UP000750711"/>
    </source>
</evidence>
<dbReference type="EMBL" id="JAGHQM010000269">
    <property type="protein sequence ID" value="KAH0563006.1"/>
    <property type="molecule type" value="Genomic_DNA"/>
</dbReference>
<organism evidence="3 4">
    <name type="scientific">Trichoglossum hirsutum</name>
    <dbReference type="NCBI Taxonomy" id="265104"/>
    <lineage>
        <taxon>Eukaryota</taxon>
        <taxon>Fungi</taxon>
        <taxon>Dikarya</taxon>
        <taxon>Ascomycota</taxon>
        <taxon>Pezizomycotina</taxon>
        <taxon>Geoglossomycetes</taxon>
        <taxon>Geoglossales</taxon>
        <taxon>Geoglossaceae</taxon>
        <taxon>Trichoglossum</taxon>
    </lineage>
</organism>
<dbReference type="AlphaFoldDB" id="A0A9P8LF09"/>
<feature type="compositionally biased region" description="Basic residues" evidence="1">
    <location>
        <begin position="71"/>
        <end position="89"/>
    </location>
</feature>
<evidence type="ECO:0000256" key="1">
    <source>
        <dbReference type="SAM" id="MobiDB-lite"/>
    </source>
</evidence>
<dbReference type="SUPFAM" id="SSF52047">
    <property type="entry name" value="RNI-like"/>
    <property type="match status" value="1"/>
</dbReference>
<dbReference type="FunFam" id="3.80.10.10:FF:000601">
    <property type="entry name" value="DNA repair protein Rad7, protein"/>
    <property type="match status" value="1"/>
</dbReference>
<dbReference type="PANTHER" id="PTHR13318">
    <property type="entry name" value="PARTNER OF PAIRED, ISOFORM B-RELATED"/>
    <property type="match status" value="1"/>
</dbReference>
<feature type="compositionally biased region" description="Low complexity" evidence="1">
    <location>
        <begin position="20"/>
        <end position="47"/>
    </location>
</feature>
<reference evidence="3" key="1">
    <citation type="submission" date="2021-03" db="EMBL/GenBank/DDBJ databases">
        <title>Comparative genomics and phylogenomic investigation of the class Geoglossomycetes provide insights into ecological specialization and systematics.</title>
        <authorList>
            <person name="Melie T."/>
            <person name="Pirro S."/>
            <person name="Miller A.N."/>
            <person name="Quandt A."/>
        </authorList>
    </citation>
    <scope>NUCLEOTIDE SEQUENCE</scope>
    <source>
        <strain evidence="3">CAQ_001_2017</strain>
    </source>
</reference>
<gene>
    <name evidence="3" type="ORF">GP486_002426</name>
</gene>
<dbReference type="InterPro" id="IPR056451">
    <property type="entry name" value="Znf_Tbcl_Rhp7"/>
</dbReference>